<evidence type="ECO:0000256" key="5">
    <source>
        <dbReference type="ARBA" id="ARBA00022679"/>
    </source>
</evidence>
<dbReference type="PANTHER" id="PTHR45436">
    <property type="entry name" value="SENSOR HISTIDINE KINASE YKOH"/>
    <property type="match status" value="1"/>
</dbReference>
<evidence type="ECO:0000256" key="6">
    <source>
        <dbReference type="ARBA" id="ARBA00022692"/>
    </source>
</evidence>
<name>C6LFE4_9FIRM</name>
<dbReference type="GO" id="GO:0000155">
    <property type="term" value="F:phosphorelay sensor kinase activity"/>
    <property type="evidence" value="ECO:0007669"/>
    <property type="project" value="InterPro"/>
</dbReference>
<dbReference type="InterPro" id="IPR036890">
    <property type="entry name" value="HATPase_C_sf"/>
</dbReference>
<protein>
    <recommendedName>
        <fullName evidence="3">histidine kinase</fullName>
        <ecNumber evidence="3">2.7.13.3</ecNumber>
    </recommendedName>
</protein>
<dbReference type="EC" id="2.7.13.3" evidence="3"/>
<sequence>MKDAGKMQKNSKHKQKEAKHGRKEAGRAEKTKSNTETKRMTSIARKIHMSWIGKKLGLYAGMDLLLFVLLFVGWIIDRELVRFGELRLDYMRTLAETQYLQNVTYVVTDESGRVLLRLALYPALQVIGTVVLVLLFFQVMGMIFSYGSESRKIRRILAPIDEIALKADELSKMTFTEEKYQQIEEAVSSLQPEDAELISFGDADLQGIEAAMNNLLIRMRDSYRQQARFVNDASHELRTPIAVIQGYANMLARWGREDEKVLDESITAISHESEHMQHLVEQLLFLARGDSGRHKLTMENVSLNDMMREVYEESLMIDENHRYRCRMEDGEIIIRADAAMLKQAVRILVDNAAKYTENGEEILLGTGYTGDGHVYLLVQDAGIGMAEKDIAQMFERFYRADDARRFQGTGLGLSIAKWIIDKHHGHFEVLSRTQLGTRIRVIL</sequence>
<evidence type="ECO:0000256" key="4">
    <source>
        <dbReference type="ARBA" id="ARBA00022553"/>
    </source>
</evidence>
<dbReference type="SUPFAM" id="SSF55874">
    <property type="entry name" value="ATPase domain of HSP90 chaperone/DNA topoisomerase II/histidine kinase"/>
    <property type="match status" value="1"/>
</dbReference>
<dbReference type="InterPro" id="IPR003661">
    <property type="entry name" value="HisK_dim/P_dom"/>
</dbReference>
<evidence type="ECO:0000256" key="12">
    <source>
        <dbReference type="SAM" id="Phobius"/>
    </source>
</evidence>
<comment type="catalytic activity">
    <reaction evidence="1">
        <text>ATP + protein L-histidine = ADP + protein N-phospho-L-histidine.</text>
        <dbReference type="EC" id="2.7.13.3"/>
    </reaction>
</comment>
<dbReference type="STRING" id="168384.SAMN05660368_02142"/>
<keyword evidence="15" id="KW-1185">Reference proteome</keyword>
<dbReference type="SUPFAM" id="SSF47384">
    <property type="entry name" value="Homodimeric domain of signal transducing histidine kinase"/>
    <property type="match status" value="1"/>
</dbReference>
<dbReference type="InterPro" id="IPR003594">
    <property type="entry name" value="HATPase_dom"/>
</dbReference>
<dbReference type="CDD" id="cd00082">
    <property type="entry name" value="HisKA"/>
    <property type="match status" value="1"/>
</dbReference>
<keyword evidence="7" id="KW-0418">Kinase</keyword>
<proteinExistence type="predicted"/>
<dbReference type="PRINTS" id="PR00344">
    <property type="entry name" value="BCTRLSENSOR"/>
</dbReference>
<evidence type="ECO:0000256" key="7">
    <source>
        <dbReference type="ARBA" id="ARBA00022777"/>
    </source>
</evidence>
<dbReference type="PANTHER" id="PTHR45436:SF5">
    <property type="entry name" value="SENSOR HISTIDINE KINASE TRCS"/>
    <property type="match status" value="1"/>
</dbReference>
<keyword evidence="8 12" id="KW-1133">Transmembrane helix</keyword>
<dbReference type="CDD" id="cd00075">
    <property type="entry name" value="HATPase"/>
    <property type="match status" value="1"/>
</dbReference>
<keyword evidence="5" id="KW-0808">Transferase</keyword>
<dbReference type="FunFam" id="3.30.565.10:FF:000006">
    <property type="entry name" value="Sensor histidine kinase WalK"/>
    <property type="match status" value="1"/>
</dbReference>
<gene>
    <name evidence="14" type="ORF">BRYFOR_07346</name>
</gene>
<dbReference type="EMBL" id="ACCL02000010">
    <property type="protein sequence ID" value="EET60529.1"/>
    <property type="molecule type" value="Genomic_DNA"/>
</dbReference>
<dbReference type="Proteomes" id="UP000005561">
    <property type="component" value="Unassembled WGS sequence"/>
</dbReference>
<dbReference type="Gene3D" id="3.30.565.10">
    <property type="entry name" value="Histidine kinase-like ATPase, C-terminal domain"/>
    <property type="match status" value="1"/>
</dbReference>
<feature type="region of interest" description="Disordered" evidence="11">
    <location>
        <begin position="1"/>
        <end position="37"/>
    </location>
</feature>
<evidence type="ECO:0000313" key="14">
    <source>
        <dbReference type="EMBL" id="EET60529.1"/>
    </source>
</evidence>
<keyword evidence="4" id="KW-0597">Phosphoprotein</keyword>
<evidence type="ECO:0000256" key="1">
    <source>
        <dbReference type="ARBA" id="ARBA00000085"/>
    </source>
</evidence>
<dbReference type="Pfam" id="PF00512">
    <property type="entry name" value="HisKA"/>
    <property type="match status" value="1"/>
</dbReference>
<evidence type="ECO:0000259" key="13">
    <source>
        <dbReference type="PROSITE" id="PS50109"/>
    </source>
</evidence>
<reference evidence="14" key="1">
    <citation type="submission" date="2009-07" db="EMBL/GenBank/DDBJ databases">
        <authorList>
            <person name="Weinstock G."/>
            <person name="Sodergren E."/>
            <person name="Clifton S."/>
            <person name="Fulton L."/>
            <person name="Fulton B."/>
            <person name="Courtney L."/>
            <person name="Fronick C."/>
            <person name="Harrison M."/>
            <person name="Strong C."/>
            <person name="Farmer C."/>
            <person name="Delahaunty K."/>
            <person name="Markovic C."/>
            <person name="Hall O."/>
            <person name="Minx P."/>
            <person name="Tomlinson C."/>
            <person name="Mitreva M."/>
            <person name="Nelson J."/>
            <person name="Hou S."/>
            <person name="Wollam A."/>
            <person name="Pepin K.H."/>
            <person name="Johnson M."/>
            <person name="Bhonagiri V."/>
            <person name="Nash W.E."/>
            <person name="Warren W."/>
            <person name="Chinwalla A."/>
            <person name="Mardis E.R."/>
            <person name="Wilson R.K."/>
        </authorList>
    </citation>
    <scope>NUCLEOTIDE SEQUENCE [LARGE SCALE GENOMIC DNA]</scope>
    <source>
        <strain evidence="14">DSM 14469</strain>
    </source>
</reference>
<organism evidence="14 15">
    <name type="scientific">Marvinbryantia formatexigens DSM 14469</name>
    <dbReference type="NCBI Taxonomy" id="478749"/>
    <lineage>
        <taxon>Bacteria</taxon>
        <taxon>Bacillati</taxon>
        <taxon>Bacillota</taxon>
        <taxon>Clostridia</taxon>
        <taxon>Lachnospirales</taxon>
        <taxon>Lachnospiraceae</taxon>
        <taxon>Marvinbryantia</taxon>
    </lineage>
</organism>
<dbReference type="SMART" id="SM00388">
    <property type="entry name" value="HisKA"/>
    <property type="match status" value="1"/>
</dbReference>
<dbReference type="PROSITE" id="PS50109">
    <property type="entry name" value="HIS_KIN"/>
    <property type="match status" value="1"/>
</dbReference>
<accession>C6LFE4</accession>
<keyword evidence="9" id="KW-0902">Two-component regulatory system</keyword>
<dbReference type="FunFam" id="1.10.287.130:FF:000001">
    <property type="entry name" value="Two-component sensor histidine kinase"/>
    <property type="match status" value="1"/>
</dbReference>
<dbReference type="InterPro" id="IPR004358">
    <property type="entry name" value="Sig_transdc_His_kin-like_C"/>
</dbReference>
<dbReference type="Gene3D" id="1.10.287.130">
    <property type="match status" value="1"/>
</dbReference>
<evidence type="ECO:0000313" key="15">
    <source>
        <dbReference type="Proteomes" id="UP000005561"/>
    </source>
</evidence>
<dbReference type="InterPro" id="IPR005467">
    <property type="entry name" value="His_kinase_dom"/>
</dbReference>
<feature type="transmembrane region" description="Helical" evidence="12">
    <location>
        <begin position="123"/>
        <end position="146"/>
    </location>
</feature>
<dbReference type="InterPro" id="IPR036097">
    <property type="entry name" value="HisK_dim/P_sf"/>
</dbReference>
<dbReference type="Pfam" id="PF02518">
    <property type="entry name" value="HATPase_c"/>
    <property type="match status" value="1"/>
</dbReference>
<feature type="compositionally biased region" description="Basic and acidic residues" evidence="11">
    <location>
        <begin position="23"/>
        <end position="37"/>
    </location>
</feature>
<keyword evidence="10 12" id="KW-0472">Membrane</keyword>
<dbReference type="SMART" id="SM00387">
    <property type="entry name" value="HATPase_c"/>
    <property type="match status" value="1"/>
</dbReference>
<dbReference type="GO" id="GO:0005886">
    <property type="term" value="C:plasma membrane"/>
    <property type="evidence" value="ECO:0007669"/>
    <property type="project" value="TreeGrafter"/>
</dbReference>
<evidence type="ECO:0000256" key="8">
    <source>
        <dbReference type="ARBA" id="ARBA00022989"/>
    </source>
</evidence>
<feature type="domain" description="Histidine kinase" evidence="13">
    <location>
        <begin position="232"/>
        <end position="443"/>
    </location>
</feature>
<evidence type="ECO:0000256" key="3">
    <source>
        <dbReference type="ARBA" id="ARBA00012438"/>
    </source>
</evidence>
<comment type="subcellular location">
    <subcellularLocation>
        <location evidence="2">Membrane</location>
    </subcellularLocation>
</comment>
<evidence type="ECO:0000256" key="10">
    <source>
        <dbReference type="ARBA" id="ARBA00023136"/>
    </source>
</evidence>
<dbReference type="InterPro" id="IPR050428">
    <property type="entry name" value="TCS_sensor_his_kinase"/>
</dbReference>
<evidence type="ECO:0000256" key="11">
    <source>
        <dbReference type="SAM" id="MobiDB-lite"/>
    </source>
</evidence>
<feature type="transmembrane region" description="Helical" evidence="12">
    <location>
        <begin position="56"/>
        <end position="76"/>
    </location>
</feature>
<keyword evidence="6 12" id="KW-0812">Transmembrane</keyword>
<evidence type="ECO:0000256" key="9">
    <source>
        <dbReference type="ARBA" id="ARBA00023012"/>
    </source>
</evidence>
<feature type="compositionally biased region" description="Basic residues" evidence="11">
    <location>
        <begin position="9"/>
        <end position="22"/>
    </location>
</feature>
<dbReference type="eggNOG" id="COG5002">
    <property type="taxonomic scope" value="Bacteria"/>
</dbReference>
<comment type="caution">
    <text evidence="14">The sequence shown here is derived from an EMBL/GenBank/DDBJ whole genome shotgun (WGS) entry which is preliminary data.</text>
</comment>
<evidence type="ECO:0000256" key="2">
    <source>
        <dbReference type="ARBA" id="ARBA00004370"/>
    </source>
</evidence>
<dbReference type="AlphaFoldDB" id="C6LFE4"/>